<proteinExistence type="predicted"/>
<dbReference type="GO" id="GO:0016020">
    <property type="term" value="C:membrane"/>
    <property type="evidence" value="ECO:0007669"/>
    <property type="project" value="TreeGrafter"/>
</dbReference>
<keyword evidence="2" id="KW-0378">Hydrolase</keyword>
<dbReference type="EMBL" id="SOFF01000026">
    <property type="protein sequence ID" value="TFB91092.1"/>
    <property type="molecule type" value="Genomic_DNA"/>
</dbReference>
<name>A0A1H8IPK5_9MICO</name>
<dbReference type="GO" id="GO:0016787">
    <property type="term" value="F:hydrolase activity"/>
    <property type="evidence" value="ECO:0007669"/>
    <property type="project" value="UniProtKB-KW"/>
</dbReference>
<protein>
    <submittedName>
        <fullName evidence="2">Alpha/beta hydrolase</fullName>
    </submittedName>
</protein>
<dbReference type="PANTHER" id="PTHR43798">
    <property type="entry name" value="MONOACYLGLYCEROL LIPASE"/>
    <property type="match status" value="1"/>
</dbReference>
<dbReference type="Pfam" id="PF00561">
    <property type="entry name" value="Abhydrolase_1"/>
    <property type="match status" value="1"/>
</dbReference>
<dbReference type="OrthoDB" id="9769541at2"/>
<dbReference type="InterPro" id="IPR050266">
    <property type="entry name" value="AB_hydrolase_sf"/>
</dbReference>
<dbReference type="PRINTS" id="PR00111">
    <property type="entry name" value="ABHYDROLASE"/>
</dbReference>
<dbReference type="AlphaFoldDB" id="A0A1H8IPK5"/>
<comment type="caution">
    <text evidence="2">The sequence shown here is derived from an EMBL/GenBank/DDBJ whole genome shotgun (WGS) entry which is preliminary data.</text>
</comment>
<dbReference type="SUPFAM" id="SSF53474">
    <property type="entry name" value="alpha/beta-Hydrolases"/>
    <property type="match status" value="1"/>
</dbReference>
<gene>
    <name evidence="2" type="ORF">E3O10_06710</name>
</gene>
<evidence type="ECO:0000313" key="2">
    <source>
        <dbReference type="EMBL" id="TFB91092.1"/>
    </source>
</evidence>
<keyword evidence="3" id="KW-1185">Reference proteome</keyword>
<reference evidence="2 3" key="1">
    <citation type="submission" date="2019-03" db="EMBL/GenBank/DDBJ databases">
        <title>Genomics of glacier-inhabiting Cryobacterium strains.</title>
        <authorList>
            <person name="Liu Q."/>
            <person name="Xin Y.-H."/>
        </authorList>
    </citation>
    <scope>NUCLEOTIDE SEQUENCE [LARGE SCALE GENOMIC DNA]</scope>
    <source>
        <strain evidence="2 3">Hh15</strain>
    </source>
</reference>
<dbReference type="RefSeq" id="WP_092110957.1">
    <property type="nucleotide sequence ID" value="NZ_FOCN01000012.1"/>
</dbReference>
<dbReference type="InterPro" id="IPR029058">
    <property type="entry name" value="AB_hydrolase_fold"/>
</dbReference>
<evidence type="ECO:0000259" key="1">
    <source>
        <dbReference type="Pfam" id="PF00561"/>
    </source>
</evidence>
<dbReference type="PANTHER" id="PTHR43798:SF33">
    <property type="entry name" value="HYDROLASE, PUTATIVE (AFU_ORTHOLOGUE AFUA_2G14860)-RELATED"/>
    <property type="match status" value="1"/>
</dbReference>
<dbReference type="STRING" id="1424661.SAMN05216281_1123"/>
<evidence type="ECO:0000313" key="3">
    <source>
        <dbReference type="Proteomes" id="UP000297654"/>
    </source>
</evidence>
<dbReference type="InterPro" id="IPR000073">
    <property type="entry name" value="AB_hydrolase_1"/>
</dbReference>
<accession>A0A1H8IPK5</accession>
<feature type="domain" description="AB hydrolase-1" evidence="1">
    <location>
        <begin position="29"/>
        <end position="140"/>
    </location>
</feature>
<organism evidence="2 3">
    <name type="scientific">Cryobacterium luteum</name>
    <dbReference type="NCBI Taxonomy" id="1424661"/>
    <lineage>
        <taxon>Bacteria</taxon>
        <taxon>Bacillati</taxon>
        <taxon>Actinomycetota</taxon>
        <taxon>Actinomycetes</taxon>
        <taxon>Micrococcales</taxon>
        <taxon>Microbacteriaceae</taxon>
        <taxon>Cryobacterium</taxon>
    </lineage>
</organism>
<dbReference type="Proteomes" id="UP000297654">
    <property type="component" value="Unassembled WGS sequence"/>
</dbReference>
<dbReference type="Gene3D" id="3.40.50.1820">
    <property type="entry name" value="alpha/beta hydrolase"/>
    <property type="match status" value="1"/>
</dbReference>
<sequence>MNRPDRVRIDGHEFGVQHFPASSGAVTTPVFVIVHGIGTSHRYSVPLQRALAAGHPTYLVDLPGFGGTSTPRHRLWVEDYANLLGALLDTLGVTNSVAIGHSMGAQFVTELAVQRPELVSHVVLIGPVTDAHRRTAVAQAVDLYRDTLKEPVRANAMVFGDYARCGPWWYTKTLSAMLAYATDERIVRLAAPVLVVRGSDDPIARQGWCRHLVRSAPHGRLVEIPGHRHLVHYSAADRVAERIVEFAGVERGLVT</sequence>